<dbReference type="Gene3D" id="3.30.200.20">
    <property type="entry name" value="Phosphorylase Kinase, domain 1"/>
    <property type="match status" value="1"/>
</dbReference>
<keyword evidence="2" id="KW-0808">Transferase</keyword>
<dbReference type="PROSITE" id="PS50011">
    <property type="entry name" value="PROTEIN_KINASE_DOM"/>
    <property type="match status" value="1"/>
</dbReference>
<evidence type="ECO:0000256" key="2">
    <source>
        <dbReference type="ARBA" id="ARBA00022679"/>
    </source>
</evidence>
<dbReference type="PANTHER" id="PTHR45646">
    <property type="entry name" value="SERINE/THREONINE-PROTEIN KINASE DOA-RELATED"/>
    <property type="match status" value="1"/>
</dbReference>
<evidence type="ECO:0000313" key="7">
    <source>
        <dbReference type="EMBL" id="KAE8389555.1"/>
    </source>
</evidence>
<dbReference type="GO" id="GO:0004674">
    <property type="term" value="F:protein serine/threonine kinase activity"/>
    <property type="evidence" value="ECO:0007669"/>
    <property type="project" value="UniProtKB-KW"/>
</dbReference>
<keyword evidence="1" id="KW-0723">Serine/threonine-protein kinase</keyword>
<dbReference type="GO" id="GO:0043484">
    <property type="term" value="P:regulation of RNA splicing"/>
    <property type="evidence" value="ECO:0007669"/>
    <property type="project" value="TreeGrafter"/>
</dbReference>
<evidence type="ECO:0000259" key="6">
    <source>
        <dbReference type="PROSITE" id="PS50011"/>
    </source>
</evidence>
<protein>
    <recommendedName>
        <fullName evidence="6">Protein kinase domain-containing protein</fullName>
    </recommendedName>
</protein>
<organism evidence="7">
    <name type="scientific">Petromyces alliaceus</name>
    <name type="common">Aspergillus alliaceus</name>
    <dbReference type="NCBI Taxonomy" id="209559"/>
    <lineage>
        <taxon>Eukaryota</taxon>
        <taxon>Fungi</taxon>
        <taxon>Dikarya</taxon>
        <taxon>Ascomycota</taxon>
        <taxon>Pezizomycotina</taxon>
        <taxon>Eurotiomycetes</taxon>
        <taxon>Eurotiomycetidae</taxon>
        <taxon>Eurotiales</taxon>
        <taxon>Aspergillaceae</taxon>
        <taxon>Aspergillus</taxon>
        <taxon>Aspergillus subgen. Circumdati</taxon>
    </lineage>
</organism>
<dbReference type="EMBL" id="ML735264">
    <property type="protein sequence ID" value="KAE8389555.1"/>
    <property type="molecule type" value="Genomic_DNA"/>
</dbReference>
<dbReference type="OrthoDB" id="5979581at2759"/>
<accession>A0A5N7C614</accession>
<reference evidence="7" key="1">
    <citation type="submission" date="2019-04" db="EMBL/GenBank/DDBJ databases">
        <title>Friends and foes A comparative genomics studyof 23 Aspergillus species from section Flavi.</title>
        <authorList>
            <consortium name="DOE Joint Genome Institute"/>
            <person name="Kjaerbolling I."/>
            <person name="Vesth T."/>
            <person name="Frisvad J.C."/>
            <person name="Nybo J.L."/>
            <person name="Theobald S."/>
            <person name="Kildgaard S."/>
            <person name="Isbrandt T."/>
            <person name="Kuo A."/>
            <person name="Sato A."/>
            <person name="Lyhne E.K."/>
            <person name="Kogle M.E."/>
            <person name="Wiebenga A."/>
            <person name="Kun R.S."/>
            <person name="Lubbers R.J."/>
            <person name="Makela M.R."/>
            <person name="Barry K."/>
            <person name="Chovatia M."/>
            <person name="Clum A."/>
            <person name="Daum C."/>
            <person name="Haridas S."/>
            <person name="He G."/>
            <person name="LaButti K."/>
            <person name="Lipzen A."/>
            <person name="Mondo S."/>
            <person name="Riley R."/>
            <person name="Salamov A."/>
            <person name="Simmons B.A."/>
            <person name="Magnuson J.K."/>
            <person name="Henrissat B."/>
            <person name="Mortensen U.H."/>
            <person name="Larsen T.O."/>
            <person name="Devries R.P."/>
            <person name="Grigoriev I.V."/>
            <person name="Machida M."/>
            <person name="Baker S.E."/>
            <person name="Andersen M.R."/>
        </authorList>
    </citation>
    <scope>NUCLEOTIDE SEQUENCE [LARGE SCALE GENOMIC DNA]</scope>
    <source>
        <strain evidence="7">IBT 14317</strain>
    </source>
</reference>
<dbReference type="GO" id="GO:0005634">
    <property type="term" value="C:nucleus"/>
    <property type="evidence" value="ECO:0007669"/>
    <property type="project" value="TreeGrafter"/>
</dbReference>
<dbReference type="InterPro" id="IPR000719">
    <property type="entry name" value="Prot_kinase_dom"/>
</dbReference>
<feature type="domain" description="Protein kinase" evidence="6">
    <location>
        <begin position="1"/>
        <end position="263"/>
    </location>
</feature>
<proteinExistence type="predicted"/>
<dbReference type="PANTHER" id="PTHR45646:SF11">
    <property type="entry name" value="SERINE_THREONINE-PROTEIN KINASE DOA"/>
    <property type="match status" value="1"/>
</dbReference>
<evidence type="ECO:0000256" key="3">
    <source>
        <dbReference type="ARBA" id="ARBA00022741"/>
    </source>
</evidence>
<dbReference type="Gene3D" id="1.10.510.10">
    <property type="entry name" value="Transferase(Phosphotransferase) domain 1"/>
    <property type="match status" value="1"/>
</dbReference>
<dbReference type="AlphaFoldDB" id="A0A5N7C614"/>
<dbReference type="SUPFAM" id="SSF56112">
    <property type="entry name" value="Protein kinase-like (PK-like)"/>
    <property type="match status" value="1"/>
</dbReference>
<evidence type="ECO:0000256" key="1">
    <source>
        <dbReference type="ARBA" id="ARBA00022527"/>
    </source>
</evidence>
<dbReference type="GO" id="GO:0005524">
    <property type="term" value="F:ATP binding"/>
    <property type="evidence" value="ECO:0007669"/>
    <property type="project" value="UniProtKB-KW"/>
</dbReference>
<gene>
    <name evidence="7" type="ORF">BDV23DRAFT_173007</name>
</gene>
<keyword evidence="4" id="KW-0418">Kinase</keyword>
<sequence length="263" mass="29446">MRHYYERPINPQFYGRIVNTMVLFLALPNDSQYVALKIYLAGKAGKKPQVEHLRLDPLHGNDHPGKSCICKLLTHFSNKGPKGQYLCLVHGPLDISANDVLKWILGRMMALEGMKACIRQLLIGLDLQPNNLLMPAPDKTALASFEEKENNDFGGARVDDGEEHGEIIMPNPYQATEVILKANWDREVDIWNAAMIAWDINSDGIFDDLVNLAELVALLGRPPPKLLSKDLAPIPELTLEGLATDITADDKEGFLRWLRMALQ</sequence>
<keyword evidence="5" id="KW-0067">ATP-binding</keyword>
<dbReference type="InterPro" id="IPR051175">
    <property type="entry name" value="CLK_kinases"/>
</dbReference>
<dbReference type="Proteomes" id="UP000326877">
    <property type="component" value="Unassembled WGS sequence"/>
</dbReference>
<keyword evidence="3" id="KW-0547">Nucleotide-binding</keyword>
<name>A0A5N7C614_PETAA</name>
<dbReference type="InterPro" id="IPR011009">
    <property type="entry name" value="Kinase-like_dom_sf"/>
</dbReference>
<evidence type="ECO:0000256" key="4">
    <source>
        <dbReference type="ARBA" id="ARBA00022777"/>
    </source>
</evidence>
<evidence type="ECO:0000256" key="5">
    <source>
        <dbReference type="ARBA" id="ARBA00022840"/>
    </source>
</evidence>